<protein>
    <submittedName>
        <fullName evidence="1">OriT binding protein</fullName>
    </submittedName>
</protein>
<dbReference type="Pfam" id="PF21983">
    <property type="entry name" value="NikA-like"/>
    <property type="match status" value="1"/>
</dbReference>
<name>A4TUL0_9PROT</name>
<organism evidence="1">
    <name type="scientific">Magnetospirillum gryphiswaldense</name>
    <dbReference type="NCBI Taxonomy" id="55518"/>
    <lineage>
        <taxon>Bacteria</taxon>
        <taxon>Pseudomonadati</taxon>
        <taxon>Pseudomonadota</taxon>
        <taxon>Alphaproteobacteria</taxon>
        <taxon>Rhodospirillales</taxon>
        <taxon>Rhodospirillaceae</taxon>
        <taxon>Magnetospirillum</taxon>
    </lineage>
</organism>
<proteinExistence type="predicted"/>
<dbReference type="InterPro" id="IPR053842">
    <property type="entry name" value="NikA-like"/>
</dbReference>
<dbReference type="EMBL" id="CU459003">
    <property type="protein sequence ID" value="CAM74317.1"/>
    <property type="molecule type" value="Genomic_DNA"/>
</dbReference>
<evidence type="ECO:0000313" key="1">
    <source>
        <dbReference type="EMBL" id="CAM74317.1"/>
    </source>
</evidence>
<sequence length="123" mass="13630">MATERHRQLVSFTPEELATVKAQAGQFKLSVSEMLRRFALGQTLPDPSAFTGAQSIRDLLKVNADQARLGNLLKLALDESDGTWPASMVARIDGLMVQIQDTQDQLKATVKEIHHQIHPRAGR</sequence>
<gene>
    <name evidence="1" type="ORF">MGR_2933</name>
</gene>
<accession>A4TUL0</accession>
<reference evidence="1" key="1">
    <citation type="journal article" date="2007" name="J. Bacteriol.">
        <title>Comparative genome analysis of four magnetotactic bacteria reveals a complex set of group-specific genes implicated in magnetosome biomineralization and function.</title>
        <authorList>
            <person name="Richter M."/>
            <person name="Kube M."/>
            <person name="Bazylinski D.A."/>
            <person name="Lombardot T."/>
            <person name="Gloeckner F.O."/>
            <person name="Reinhardt R."/>
            <person name="Schueler D."/>
        </authorList>
    </citation>
    <scope>NUCLEOTIDE SEQUENCE</scope>
    <source>
        <strain evidence="1">MSR-1</strain>
    </source>
</reference>
<dbReference type="AlphaFoldDB" id="A4TUL0"/>